<accession>A0A3N1P4I7</accession>
<comment type="caution">
    <text evidence="13">The sequence shown here is derived from an EMBL/GenBank/DDBJ whole genome shotgun (WGS) entry which is preliminary data.</text>
</comment>
<evidence type="ECO:0000313" key="14">
    <source>
        <dbReference type="Proteomes" id="UP000273643"/>
    </source>
</evidence>
<dbReference type="Gene3D" id="2.30.42.10">
    <property type="match status" value="1"/>
</dbReference>
<dbReference type="GO" id="GO:0005886">
    <property type="term" value="C:plasma membrane"/>
    <property type="evidence" value="ECO:0007669"/>
    <property type="project" value="UniProtKB-SubCell"/>
</dbReference>
<evidence type="ECO:0000256" key="4">
    <source>
        <dbReference type="ARBA" id="ARBA00022475"/>
    </source>
</evidence>
<keyword evidence="7" id="KW-0653">Protein transport</keyword>
<dbReference type="InterPro" id="IPR036034">
    <property type="entry name" value="PDZ_sf"/>
</dbReference>
<keyword evidence="6 11" id="KW-0812">Transmembrane</keyword>
<dbReference type="NCBIfam" id="TIGR01713">
    <property type="entry name" value="typeII_sec_gspC"/>
    <property type="match status" value="1"/>
</dbReference>
<feature type="transmembrane region" description="Helical" evidence="11">
    <location>
        <begin position="44"/>
        <end position="66"/>
    </location>
</feature>
<evidence type="ECO:0000256" key="11">
    <source>
        <dbReference type="SAM" id="Phobius"/>
    </source>
</evidence>
<keyword evidence="5" id="KW-0997">Cell inner membrane</keyword>
<dbReference type="RefSeq" id="WP_170162900.1">
    <property type="nucleotide sequence ID" value="NZ_RJUK01000001.1"/>
</dbReference>
<protein>
    <submittedName>
        <fullName evidence="13">Type II secretion system protein C (GspC)</fullName>
    </submittedName>
</protein>
<dbReference type="Proteomes" id="UP000273643">
    <property type="component" value="Unassembled WGS sequence"/>
</dbReference>
<keyword evidence="3" id="KW-0813">Transport</keyword>
<comment type="similarity">
    <text evidence="2">Belongs to the GSP C family.</text>
</comment>
<dbReference type="InterPro" id="IPR001639">
    <property type="entry name" value="T2SS_protein-GspC"/>
</dbReference>
<dbReference type="EMBL" id="RJUK01000001">
    <property type="protein sequence ID" value="ROQ21620.1"/>
    <property type="molecule type" value="Genomic_DNA"/>
</dbReference>
<evidence type="ECO:0000256" key="1">
    <source>
        <dbReference type="ARBA" id="ARBA00004533"/>
    </source>
</evidence>
<evidence type="ECO:0000313" key="13">
    <source>
        <dbReference type="EMBL" id="ROQ21620.1"/>
    </source>
</evidence>
<organism evidence="13 14">
    <name type="scientific">Marinimicrobium koreense</name>
    <dbReference type="NCBI Taxonomy" id="306545"/>
    <lineage>
        <taxon>Bacteria</taxon>
        <taxon>Pseudomonadati</taxon>
        <taxon>Pseudomonadota</taxon>
        <taxon>Gammaproteobacteria</taxon>
        <taxon>Cellvibrionales</taxon>
        <taxon>Cellvibrionaceae</taxon>
        <taxon>Marinimicrobium</taxon>
    </lineage>
</organism>
<evidence type="ECO:0000256" key="6">
    <source>
        <dbReference type="ARBA" id="ARBA00022692"/>
    </source>
</evidence>
<dbReference type="GO" id="GO:0015627">
    <property type="term" value="C:type II protein secretion system complex"/>
    <property type="evidence" value="ECO:0007669"/>
    <property type="project" value="InterPro"/>
</dbReference>
<evidence type="ECO:0000256" key="9">
    <source>
        <dbReference type="ARBA" id="ARBA00023136"/>
    </source>
</evidence>
<sequence length="353" mass="37988">MSNTERQHNPSASAGTDWRSERLAEWLRQGGVWLARVPSGVWRFGAKFLIVLWLSYTLAQLLWVLIPAPEIPKAQVAPNAVTSERSGGSARAVDIAALASLNIFGEASADEEPGALDGEAAGPASGPSIEDQAVDTDLKLVLRGVMGSNDETAARAIIADGKDQAIYAPGDELPVRGSVTLEKVLPLRVILNNAGRYESLWLYTDDDWSSSLAASQPVPDTPGRSWEGDEEPVYDTPAETPGNTGEAPQEELEDAADEVAARVGSQSLSDVVSMSIHRENGQIVGYKIRPGRDRQLFDSLGLQADDVVKAVNGVELTSPQRVMEIYREMGDARSASLLIDRDGQEVSIDIELE</sequence>
<keyword evidence="8 11" id="KW-1133">Transmembrane helix</keyword>
<dbReference type="InterPro" id="IPR024961">
    <property type="entry name" value="T2SS_GspC_N"/>
</dbReference>
<evidence type="ECO:0000256" key="2">
    <source>
        <dbReference type="ARBA" id="ARBA00007986"/>
    </source>
</evidence>
<evidence type="ECO:0000256" key="3">
    <source>
        <dbReference type="ARBA" id="ARBA00022448"/>
    </source>
</evidence>
<feature type="region of interest" description="Disordered" evidence="10">
    <location>
        <begin position="211"/>
        <end position="252"/>
    </location>
</feature>
<name>A0A3N1P4I7_9GAMM</name>
<dbReference type="Gene3D" id="2.30.30.830">
    <property type="match status" value="1"/>
</dbReference>
<evidence type="ECO:0000256" key="5">
    <source>
        <dbReference type="ARBA" id="ARBA00022519"/>
    </source>
</evidence>
<proteinExistence type="inferred from homology"/>
<keyword evidence="9 11" id="KW-0472">Membrane</keyword>
<keyword evidence="4" id="KW-1003">Cell membrane</keyword>
<keyword evidence="14" id="KW-1185">Reference proteome</keyword>
<evidence type="ECO:0000256" key="10">
    <source>
        <dbReference type="SAM" id="MobiDB-lite"/>
    </source>
</evidence>
<comment type="subcellular location">
    <subcellularLocation>
        <location evidence="1">Cell inner membrane</location>
    </subcellularLocation>
</comment>
<evidence type="ECO:0000256" key="8">
    <source>
        <dbReference type="ARBA" id="ARBA00022989"/>
    </source>
</evidence>
<reference evidence="13 14" key="1">
    <citation type="submission" date="2018-11" db="EMBL/GenBank/DDBJ databases">
        <title>Genomic Encyclopedia of Type Strains, Phase IV (KMG-IV): sequencing the most valuable type-strain genomes for metagenomic binning, comparative biology and taxonomic classification.</title>
        <authorList>
            <person name="Goeker M."/>
        </authorList>
    </citation>
    <scope>NUCLEOTIDE SEQUENCE [LARGE SCALE GENOMIC DNA]</scope>
    <source>
        <strain evidence="13 14">DSM 16974</strain>
    </source>
</reference>
<dbReference type="SUPFAM" id="SSF50156">
    <property type="entry name" value="PDZ domain-like"/>
    <property type="match status" value="1"/>
</dbReference>
<dbReference type="Pfam" id="PF11356">
    <property type="entry name" value="T2SSC"/>
    <property type="match status" value="1"/>
</dbReference>
<dbReference type="GO" id="GO:0015628">
    <property type="term" value="P:protein secretion by the type II secretion system"/>
    <property type="evidence" value="ECO:0007669"/>
    <property type="project" value="InterPro"/>
</dbReference>
<feature type="domain" description="Type II secretion system protein GspC N-terminal" evidence="12">
    <location>
        <begin position="49"/>
        <end position="201"/>
    </location>
</feature>
<gene>
    <name evidence="13" type="ORF">EDC38_2246</name>
</gene>
<evidence type="ECO:0000256" key="7">
    <source>
        <dbReference type="ARBA" id="ARBA00022927"/>
    </source>
</evidence>
<evidence type="ECO:0000259" key="12">
    <source>
        <dbReference type="Pfam" id="PF11356"/>
    </source>
</evidence>
<dbReference type="AlphaFoldDB" id="A0A3N1P4I7"/>